<reference evidence="12 13" key="1">
    <citation type="submission" date="2018-12" db="EMBL/GenBank/DDBJ databases">
        <title>Cadmium resistance mechanism in endophytic bacteria Burkholderia cenocepacia YG-3.</title>
        <authorList>
            <person name="Zhang X."/>
            <person name="Wang X."/>
            <person name="Zhu Y."/>
        </authorList>
    </citation>
    <scope>NUCLEOTIDE SEQUENCE [LARGE SCALE GENOMIC DNA]</scope>
    <source>
        <strain evidence="12 13">YG-3</strain>
    </source>
</reference>
<dbReference type="PROSITE" id="PS50109">
    <property type="entry name" value="HIS_KIN"/>
    <property type="match status" value="1"/>
</dbReference>
<feature type="domain" description="Histidine kinase" evidence="11">
    <location>
        <begin position="545"/>
        <end position="765"/>
    </location>
</feature>
<dbReference type="SMART" id="SM01080">
    <property type="entry name" value="CHASE2"/>
    <property type="match status" value="1"/>
</dbReference>
<dbReference type="InterPro" id="IPR003594">
    <property type="entry name" value="HATPase_dom"/>
</dbReference>
<dbReference type="PIRSF" id="PIRSF037347">
    <property type="entry name" value="STHK_CHASE2_PAS_prd"/>
    <property type="match status" value="1"/>
</dbReference>
<keyword evidence="6 10" id="KW-0812">Transmembrane</keyword>
<evidence type="ECO:0000256" key="3">
    <source>
        <dbReference type="ARBA" id="ARBA00012438"/>
    </source>
</evidence>
<comment type="catalytic activity">
    <reaction evidence="1">
        <text>ATP + protein L-histidine = ADP + protein N-phospho-L-histidine.</text>
        <dbReference type="EC" id="2.7.13.3"/>
    </reaction>
</comment>
<keyword evidence="4" id="KW-0597">Phosphoprotein</keyword>
<name>A0A3Q9F9U2_9BURK</name>
<evidence type="ECO:0000313" key="12">
    <source>
        <dbReference type="EMBL" id="AZQ53098.1"/>
    </source>
</evidence>
<dbReference type="InterPro" id="IPR036097">
    <property type="entry name" value="HisK_dim/P_sf"/>
</dbReference>
<evidence type="ECO:0000256" key="5">
    <source>
        <dbReference type="ARBA" id="ARBA00022679"/>
    </source>
</evidence>
<evidence type="ECO:0000256" key="6">
    <source>
        <dbReference type="ARBA" id="ARBA00022692"/>
    </source>
</evidence>
<evidence type="ECO:0000256" key="2">
    <source>
        <dbReference type="ARBA" id="ARBA00004370"/>
    </source>
</evidence>
<evidence type="ECO:0000256" key="10">
    <source>
        <dbReference type="SAM" id="Phobius"/>
    </source>
</evidence>
<comment type="subcellular location">
    <subcellularLocation>
        <location evidence="2">Membrane</location>
    </subcellularLocation>
</comment>
<organism evidence="12 13">
    <name type="scientific">Burkholderia cenocepacia</name>
    <dbReference type="NCBI Taxonomy" id="95486"/>
    <lineage>
        <taxon>Bacteria</taxon>
        <taxon>Pseudomonadati</taxon>
        <taxon>Pseudomonadota</taxon>
        <taxon>Betaproteobacteria</taxon>
        <taxon>Burkholderiales</taxon>
        <taxon>Burkholderiaceae</taxon>
        <taxon>Burkholderia</taxon>
        <taxon>Burkholderia cepacia complex</taxon>
    </lineage>
</organism>
<evidence type="ECO:0000256" key="4">
    <source>
        <dbReference type="ARBA" id="ARBA00022553"/>
    </source>
</evidence>
<proteinExistence type="predicted"/>
<dbReference type="InterPro" id="IPR017181">
    <property type="entry name" value="Sig_transdc_His_kin_CHASE2"/>
</dbReference>
<dbReference type="EMBL" id="CP034546">
    <property type="protein sequence ID" value="AZQ53098.1"/>
    <property type="molecule type" value="Genomic_DNA"/>
</dbReference>
<evidence type="ECO:0000256" key="8">
    <source>
        <dbReference type="ARBA" id="ARBA00022989"/>
    </source>
</evidence>
<evidence type="ECO:0000313" key="13">
    <source>
        <dbReference type="Proteomes" id="UP000277191"/>
    </source>
</evidence>
<dbReference type="GO" id="GO:0016020">
    <property type="term" value="C:membrane"/>
    <property type="evidence" value="ECO:0007669"/>
    <property type="project" value="UniProtKB-SubCell"/>
</dbReference>
<dbReference type="CDD" id="cd00082">
    <property type="entry name" value="HisKA"/>
    <property type="match status" value="1"/>
</dbReference>
<dbReference type="Gene3D" id="1.10.287.130">
    <property type="match status" value="1"/>
</dbReference>
<protein>
    <recommendedName>
        <fullName evidence="3">histidine kinase</fullName>
        <ecNumber evidence="3">2.7.13.3</ecNumber>
    </recommendedName>
</protein>
<dbReference type="InterPro" id="IPR036890">
    <property type="entry name" value="HATPase_C_sf"/>
</dbReference>
<dbReference type="InterPro" id="IPR005467">
    <property type="entry name" value="His_kinase_dom"/>
</dbReference>
<dbReference type="CDD" id="cd00075">
    <property type="entry name" value="HATPase"/>
    <property type="match status" value="1"/>
</dbReference>
<dbReference type="PANTHER" id="PTHR45436:SF5">
    <property type="entry name" value="SENSOR HISTIDINE KINASE TRCS"/>
    <property type="match status" value="1"/>
</dbReference>
<keyword evidence="9 10" id="KW-0472">Membrane</keyword>
<evidence type="ECO:0000256" key="7">
    <source>
        <dbReference type="ARBA" id="ARBA00022777"/>
    </source>
</evidence>
<keyword evidence="7" id="KW-0418">Kinase</keyword>
<evidence type="ECO:0000256" key="1">
    <source>
        <dbReference type="ARBA" id="ARBA00000085"/>
    </source>
</evidence>
<dbReference type="SMART" id="SM00387">
    <property type="entry name" value="HATPase_c"/>
    <property type="match status" value="1"/>
</dbReference>
<feature type="transmembrane region" description="Helical" evidence="10">
    <location>
        <begin position="323"/>
        <end position="342"/>
    </location>
</feature>
<dbReference type="Gene3D" id="3.30.565.10">
    <property type="entry name" value="Histidine kinase-like ATPase, C-terminal domain"/>
    <property type="match status" value="1"/>
</dbReference>
<dbReference type="InterPro" id="IPR050428">
    <property type="entry name" value="TCS_sensor_his_kinase"/>
</dbReference>
<dbReference type="InterPro" id="IPR004358">
    <property type="entry name" value="Sig_transdc_His_kin-like_C"/>
</dbReference>
<accession>A0A3Q9F9U2</accession>
<dbReference type="EC" id="2.7.13.3" evidence="3"/>
<dbReference type="Pfam" id="PF00512">
    <property type="entry name" value="HisKA"/>
    <property type="match status" value="1"/>
</dbReference>
<dbReference type="Pfam" id="PF02518">
    <property type="entry name" value="HATPase_c"/>
    <property type="match status" value="1"/>
</dbReference>
<sequence length="799" mass="85178">MRALISRLMTIGPLRGVVVLAMLALAALSGSPGSGVVSGALDRVLFDMMAQVVAHRSTQQVVVVNIDEGVIAQLDPHGMDAYLAQLLGALGKARSVTLDLPLWPGFDYSSLRAGMRACSHTVLVEPGLAGHAGSCSSLLPPALSSLAAARSQRIVTMGHYGVVSGFVPYRLSAGVRYAHVALDALRVAGIEPPLPVVDFVRPYAQSIGAARTPAVMTMLPASMHLTQYSDIDVLQQRVPADAFDGKVVFVGSHAWGAGGMFQISSLNSHEVTRSQLDALIADAVASGNLAREAPAVVGVSIYLVLAFGVVLICVFVPGRAVHLAALGWGALIFAVPLGMLVFHIWLPLGLLPVVCLLIYGFFAWERHARMLSMLRGELREWGAIAAAIHPREGAAAVAAPSGRSDELVGIKAALLQVRGWQKLYVDMVNQFPYPVFLTMGGHVAVWNAKAATLMREDSAGDLSDARLPFMQVERLVAESVCKGGDTSREIEWGGRTYMLMCERLSSGLSGDTSSDGDMQMSHLVCLIDLCDLKGFVSHDKWMLRHIAHDLRSPLTAILSLIDRRGASVGSNPDGESDRAFLSDLRQQASYSLRIAKDFMQLSRAERLDRTEFEPVALSEVAEEAIDQNWLAAEQKGVVLREPAFLVEDTLVGGNGDMLMRAVVNVLDNAIKYSPPGAVVSLTIGSAGEGALVLKVTDSGIGMTDDTVRRLFEPFFQAERKADGSASVGLGLPFVKAVIERHGGTVAVHSALGGGTVFELILPRISAKERGVGSLETVSVIRPATMAMTAAPARDCRFAI</sequence>
<dbReference type="InterPro" id="IPR007890">
    <property type="entry name" value="CHASE2"/>
</dbReference>
<dbReference type="SUPFAM" id="SSF55874">
    <property type="entry name" value="ATPase domain of HSP90 chaperone/DNA topoisomerase II/histidine kinase"/>
    <property type="match status" value="1"/>
</dbReference>
<dbReference type="AlphaFoldDB" id="A0A3Q9F9U2"/>
<evidence type="ECO:0000256" key="9">
    <source>
        <dbReference type="ARBA" id="ARBA00023136"/>
    </source>
</evidence>
<dbReference type="SMART" id="SM00388">
    <property type="entry name" value="HisKA"/>
    <property type="match status" value="1"/>
</dbReference>
<dbReference type="PANTHER" id="PTHR45436">
    <property type="entry name" value="SENSOR HISTIDINE KINASE YKOH"/>
    <property type="match status" value="1"/>
</dbReference>
<dbReference type="SUPFAM" id="SSF47384">
    <property type="entry name" value="Homodimeric domain of signal transducing histidine kinase"/>
    <property type="match status" value="1"/>
</dbReference>
<dbReference type="InterPro" id="IPR003661">
    <property type="entry name" value="HisK_dim/P_dom"/>
</dbReference>
<dbReference type="Pfam" id="PF05226">
    <property type="entry name" value="CHASE2"/>
    <property type="match status" value="1"/>
</dbReference>
<dbReference type="Proteomes" id="UP000277191">
    <property type="component" value="Chromosome 2"/>
</dbReference>
<dbReference type="PRINTS" id="PR00344">
    <property type="entry name" value="BCTRLSENSOR"/>
</dbReference>
<keyword evidence="8 10" id="KW-1133">Transmembrane helix</keyword>
<feature type="transmembrane region" description="Helical" evidence="10">
    <location>
        <begin position="295"/>
        <end position="316"/>
    </location>
</feature>
<dbReference type="RefSeq" id="WP_126364776.1">
    <property type="nucleotide sequence ID" value="NZ_CP034546.1"/>
</dbReference>
<keyword evidence="5" id="KW-0808">Transferase</keyword>
<gene>
    <name evidence="12" type="ORF">D5R55_19110</name>
</gene>
<evidence type="ECO:0000259" key="11">
    <source>
        <dbReference type="PROSITE" id="PS50109"/>
    </source>
</evidence>
<dbReference type="GO" id="GO:0000155">
    <property type="term" value="F:phosphorelay sensor kinase activity"/>
    <property type="evidence" value="ECO:0007669"/>
    <property type="project" value="InterPro"/>
</dbReference>